<protein>
    <submittedName>
        <fullName evidence="2">Uncharacterized protein</fullName>
    </submittedName>
</protein>
<proteinExistence type="predicted"/>
<dbReference type="Pfam" id="PF17662">
    <property type="entry name" value="DUF5524"/>
    <property type="match status" value="1"/>
</dbReference>
<feature type="compositionally biased region" description="Polar residues" evidence="1">
    <location>
        <begin position="264"/>
        <end position="278"/>
    </location>
</feature>
<dbReference type="AlphaFoldDB" id="A0AAN9BWS4"/>
<comment type="caution">
    <text evidence="2">The sequence shown here is derived from an EMBL/GenBank/DDBJ whole genome shotgun (WGS) entry which is preliminary data.</text>
</comment>
<sequence length="328" mass="37390">MNQKPNETGWFYHAPAKRTEGTEPVGVPPASQIPGLGDVEVLEPDTPKEMVFRDTDTKYIRMAKMGGRKDLLSIRQNSDKKKEPVGYPRSEWFYLEDNALEDQAQKEREQEPWQFLLPEYMVHQGRGETSVDGTTVGGPRRRVPYATEEQSQFTRDGQSMTDKTVKIPETRPPGFGIRSGKPAPRGPKMDKTKPLSSQVQGERPRLRHQPMPSEPEDETNMTKLLAGTYEKEWHERVTGWQDKQTKNRDKSQAFIHSDGPARTEYNNNYTQSSAGSNRTTRRVYSGENREAAKKEEEKKEIFKLSKFKNVPARINSHQSPDVLAAIGN</sequence>
<evidence type="ECO:0000313" key="3">
    <source>
        <dbReference type="Proteomes" id="UP001374579"/>
    </source>
</evidence>
<evidence type="ECO:0000313" key="2">
    <source>
        <dbReference type="EMBL" id="KAK7112977.1"/>
    </source>
</evidence>
<feature type="compositionally biased region" description="Basic and acidic residues" evidence="1">
    <location>
        <begin position="287"/>
        <end position="298"/>
    </location>
</feature>
<dbReference type="PANTHER" id="PTHR31097">
    <property type="entry name" value="SI:DKEY-276J7.1"/>
    <property type="match status" value="1"/>
</dbReference>
<dbReference type="PANTHER" id="PTHR31097:SF2">
    <property type="entry name" value="CHROMOSOME 7 OPEN READING FRAME 57"/>
    <property type="match status" value="1"/>
</dbReference>
<dbReference type="EMBL" id="JBAMIC010000002">
    <property type="protein sequence ID" value="KAK7112977.1"/>
    <property type="molecule type" value="Genomic_DNA"/>
</dbReference>
<reference evidence="2 3" key="1">
    <citation type="submission" date="2024-02" db="EMBL/GenBank/DDBJ databases">
        <title>Chromosome-scale genome assembly of the rough periwinkle Littorina saxatilis.</title>
        <authorList>
            <person name="De Jode A."/>
            <person name="Faria R."/>
            <person name="Formenti G."/>
            <person name="Sims Y."/>
            <person name="Smith T.P."/>
            <person name="Tracey A."/>
            <person name="Wood J.M.D."/>
            <person name="Zagrodzka Z.B."/>
            <person name="Johannesson K."/>
            <person name="Butlin R.K."/>
            <person name="Leder E.H."/>
        </authorList>
    </citation>
    <scope>NUCLEOTIDE SEQUENCE [LARGE SCALE GENOMIC DNA]</scope>
    <source>
        <strain evidence="2">Snail1</strain>
        <tissue evidence="2">Muscle</tissue>
    </source>
</reference>
<gene>
    <name evidence="2" type="ORF">V1264_012347</name>
</gene>
<feature type="region of interest" description="Disordered" evidence="1">
    <location>
        <begin position="235"/>
        <end position="298"/>
    </location>
</feature>
<accession>A0AAN9BWS4</accession>
<feature type="compositionally biased region" description="Basic and acidic residues" evidence="1">
    <location>
        <begin position="235"/>
        <end position="251"/>
    </location>
</feature>
<organism evidence="2 3">
    <name type="scientific">Littorina saxatilis</name>
    <dbReference type="NCBI Taxonomy" id="31220"/>
    <lineage>
        <taxon>Eukaryota</taxon>
        <taxon>Metazoa</taxon>
        <taxon>Spiralia</taxon>
        <taxon>Lophotrochozoa</taxon>
        <taxon>Mollusca</taxon>
        <taxon>Gastropoda</taxon>
        <taxon>Caenogastropoda</taxon>
        <taxon>Littorinimorpha</taxon>
        <taxon>Littorinoidea</taxon>
        <taxon>Littorinidae</taxon>
        <taxon>Littorina</taxon>
    </lineage>
</organism>
<feature type="region of interest" description="Disordered" evidence="1">
    <location>
        <begin position="1"/>
        <end position="41"/>
    </location>
</feature>
<feature type="region of interest" description="Disordered" evidence="1">
    <location>
        <begin position="126"/>
        <end position="219"/>
    </location>
</feature>
<dbReference type="Proteomes" id="UP001374579">
    <property type="component" value="Unassembled WGS sequence"/>
</dbReference>
<dbReference type="InterPro" id="IPR040247">
    <property type="entry name" value="DUF5524"/>
</dbReference>
<feature type="compositionally biased region" description="Polar residues" evidence="1">
    <location>
        <begin position="148"/>
        <end position="162"/>
    </location>
</feature>
<keyword evidence="3" id="KW-1185">Reference proteome</keyword>
<evidence type="ECO:0000256" key="1">
    <source>
        <dbReference type="SAM" id="MobiDB-lite"/>
    </source>
</evidence>
<name>A0AAN9BWS4_9CAEN</name>